<reference evidence="2 3" key="1">
    <citation type="submission" date="2016-08" db="EMBL/GenBank/DDBJ databases">
        <title>Complete Genome Sequence Of The Indigo Reducing Clostridium isatidis DSM15098.</title>
        <authorList>
            <person name="Little G.T."/>
            <person name="Minton N.P."/>
        </authorList>
    </citation>
    <scope>NUCLEOTIDE SEQUENCE [LARGE SCALE GENOMIC DNA]</scope>
    <source>
        <strain evidence="2 3">DSM 15098</strain>
    </source>
</reference>
<evidence type="ECO:0000313" key="2">
    <source>
        <dbReference type="EMBL" id="ASW44162.1"/>
    </source>
</evidence>
<dbReference type="Pfam" id="PF03690">
    <property type="entry name" value="MYG1_exonuc"/>
    <property type="match status" value="1"/>
</dbReference>
<comment type="similarity">
    <text evidence="1">Belongs to the MYG1 family.</text>
</comment>
<dbReference type="KEGG" id="cia:BEN51_12050"/>
<dbReference type="PANTHER" id="PTHR11215:SF1">
    <property type="entry name" value="MYG1 EXONUCLEASE"/>
    <property type="match status" value="1"/>
</dbReference>
<proteinExistence type="inferred from homology"/>
<dbReference type="RefSeq" id="WP_119866288.1">
    <property type="nucleotide sequence ID" value="NZ_CP016786.1"/>
</dbReference>
<dbReference type="OrthoDB" id="183622at2"/>
<accession>A0A343JF54</accession>
<dbReference type="GO" id="GO:0016787">
    <property type="term" value="F:hydrolase activity"/>
    <property type="evidence" value="ECO:0007669"/>
    <property type="project" value="UniProtKB-KW"/>
</dbReference>
<dbReference type="EMBL" id="CP016786">
    <property type="protein sequence ID" value="ASW44162.1"/>
    <property type="molecule type" value="Genomic_DNA"/>
</dbReference>
<dbReference type="PANTHER" id="PTHR11215">
    <property type="entry name" value="METAL DEPENDENT HYDROLASE - RELATED"/>
    <property type="match status" value="1"/>
</dbReference>
<keyword evidence="2" id="KW-0378">Hydrolase</keyword>
<dbReference type="GO" id="GO:0005737">
    <property type="term" value="C:cytoplasm"/>
    <property type="evidence" value="ECO:0007669"/>
    <property type="project" value="TreeGrafter"/>
</dbReference>
<dbReference type="AlphaFoldDB" id="A0A343JF54"/>
<organism evidence="2 3">
    <name type="scientific">Clostridium isatidis</name>
    <dbReference type="NCBI Taxonomy" id="182773"/>
    <lineage>
        <taxon>Bacteria</taxon>
        <taxon>Bacillati</taxon>
        <taxon>Bacillota</taxon>
        <taxon>Clostridia</taxon>
        <taxon>Eubacteriales</taxon>
        <taxon>Clostridiaceae</taxon>
        <taxon>Clostridium</taxon>
    </lineage>
</organism>
<keyword evidence="3" id="KW-1185">Reference proteome</keyword>
<protein>
    <submittedName>
        <fullName evidence="2">Metal-dependent hydrolase</fullName>
    </submittedName>
</protein>
<dbReference type="Proteomes" id="UP000264883">
    <property type="component" value="Chromosome"/>
</dbReference>
<dbReference type="InterPro" id="IPR003226">
    <property type="entry name" value="MYG1_exonuclease"/>
</dbReference>
<evidence type="ECO:0000313" key="3">
    <source>
        <dbReference type="Proteomes" id="UP000264883"/>
    </source>
</evidence>
<evidence type="ECO:0000256" key="1">
    <source>
        <dbReference type="ARBA" id="ARBA00010105"/>
    </source>
</evidence>
<sequence>MKRQKKFKRIGTHNGKFHADEVIATAILKELFEVELTRTRDEKVLKELDIVYDVGGGKFDHHGINKRYRENGTPYAACGLIWEEFGKDLLKLKRESLNNEEIQSIFDYIDKSIIEGADALDNGIWIDKTEIPLLHISSIIEKFNPLWNSNKDENEAFNEAVELARTILNNAIEHKFSVLDAKEHVLKAYKNRTIPELLVLDRYCPYNSYLREIDTKEEVLYTIYPREDSYALQSIRDENKIDKKKLPKAWAGLRGEELAAVTGVPDAIFCHTGRFIAITGTKEGIMKLAKIAIETPKEE</sequence>
<gene>
    <name evidence="2" type="ORF">BEN51_12050</name>
</gene>
<name>A0A343JF54_9CLOT</name>